<feature type="transmembrane region" description="Helical" evidence="7">
    <location>
        <begin position="121"/>
        <end position="137"/>
    </location>
</feature>
<evidence type="ECO:0000313" key="10">
    <source>
        <dbReference type="EMBL" id="MBB3150903.1"/>
    </source>
</evidence>
<keyword evidence="3" id="KW-0813">Transport</keyword>
<dbReference type="FunFam" id="1.20.1510.10:FF:000006">
    <property type="entry name" value="Divalent cation efflux transporter"/>
    <property type="match status" value="1"/>
</dbReference>
<dbReference type="Gene3D" id="1.20.1510.10">
    <property type="entry name" value="Cation efflux protein transmembrane domain"/>
    <property type="match status" value="1"/>
</dbReference>
<evidence type="ECO:0000256" key="2">
    <source>
        <dbReference type="ARBA" id="ARBA00008114"/>
    </source>
</evidence>
<evidence type="ECO:0000259" key="8">
    <source>
        <dbReference type="Pfam" id="PF01545"/>
    </source>
</evidence>
<dbReference type="InterPro" id="IPR036837">
    <property type="entry name" value="Cation_efflux_CTD_sf"/>
</dbReference>
<dbReference type="InterPro" id="IPR050291">
    <property type="entry name" value="CDF_Transporter"/>
</dbReference>
<comment type="subcellular location">
    <subcellularLocation>
        <location evidence="1">Membrane</location>
        <topology evidence="1">Multi-pass membrane protein</topology>
    </subcellularLocation>
</comment>
<feature type="transmembrane region" description="Helical" evidence="7">
    <location>
        <begin position="84"/>
        <end position="109"/>
    </location>
</feature>
<evidence type="ECO:0000256" key="6">
    <source>
        <dbReference type="ARBA" id="ARBA00023136"/>
    </source>
</evidence>
<dbReference type="InterPro" id="IPR058533">
    <property type="entry name" value="Cation_efflux_TM"/>
</dbReference>
<dbReference type="AlphaFoldDB" id="A0A7W5C457"/>
<comment type="caution">
    <text evidence="10">The sequence shown here is derived from an EMBL/GenBank/DDBJ whole genome shotgun (WGS) entry which is preliminary data.</text>
</comment>
<feature type="transmembrane region" description="Helical" evidence="7">
    <location>
        <begin position="20"/>
        <end position="38"/>
    </location>
</feature>
<evidence type="ECO:0000313" key="11">
    <source>
        <dbReference type="Proteomes" id="UP000518605"/>
    </source>
</evidence>
<reference evidence="10 11" key="1">
    <citation type="submission" date="2020-08" db="EMBL/GenBank/DDBJ databases">
        <title>Genomic Encyclopedia of Type Strains, Phase III (KMG-III): the genomes of soil and plant-associated and newly described type strains.</title>
        <authorList>
            <person name="Whitman W."/>
        </authorList>
    </citation>
    <scope>NUCLEOTIDE SEQUENCE [LARGE SCALE GENOMIC DNA]</scope>
    <source>
        <strain evidence="10 11">CECT 8234</strain>
    </source>
</reference>
<dbReference type="NCBIfam" id="TIGR01297">
    <property type="entry name" value="CDF"/>
    <property type="match status" value="1"/>
</dbReference>
<evidence type="ECO:0000256" key="7">
    <source>
        <dbReference type="SAM" id="Phobius"/>
    </source>
</evidence>
<evidence type="ECO:0000256" key="5">
    <source>
        <dbReference type="ARBA" id="ARBA00022989"/>
    </source>
</evidence>
<dbReference type="Pfam" id="PF01545">
    <property type="entry name" value="Cation_efflux"/>
    <property type="match status" value="1"/>
</dbReference>
<sequence>MKLNQYEEIKQGEKGAWVSIGAYLALSALKLGAGYWFVSGALVADGFNNLTDIVASAAVLIGLRISQKPPDKDHPYGHFRAETIAALIASFIMATVGIQVLIGAVKSLFNSEHQIPNLNSAWVALFAAVCMGGVYIYNRRLALRINNQALLAAAKDNLSDALVSIGAAIGIIGAQFGLPWLDPVAALAVGVIICKTAWEIFYSSTHALTDGFDENELSSLRTTIAKTKGVKAIKDIKARVHGSHVLVDVIVQVDPELSLIESHQISDEIEHRMGRKHNIMSVHVHVEPQEDVENSEIMSTEKH</sequence>
<dbReference type="PANTHER" id="PTHR43840">
    <property type="entry name" value="MITOCHONDRIAL METAL TRANSPORTER 1-RELATED"/>
    <property type="match status" value="1"/>
</dbReference>
<keyword evidence="5 7" id="KW-1133">Transmembrane helix</keyword>
<evidence type="ECO:0000259" key="9">
    <source>
        <dbReference type="Pfam" id="PF16916"/>
    </source>
</evidence>
<dbReference type="PANTHER" id="PTHR43840:SF50">
    <property type="entry name" value="MANGANESE EFFLUX SYSTEM PROTEIN MNES"/>
    <property type="match status" value="1"/>
</dbReference>
<keyword evidence="6 7" id="KW-0472">Membrane</keyword>
<dbReference type="SUPFAM" id="SSF160240">
    <property type="entry name" value="Cation efflux protein cytoplasmic domain-like"/>
    <property type="match status" value="1"/>
</dbReference>
<protein>
    <submittedName>
        <fullName evidence="10">Cation diffusion facilitator family transporter</fullName>
    </submittedName>
</protein>
<dbReference type="EMBL" id="JACHXW010000002">
    <property type="protein sequence ID" value="MBB3150903.1"/>
    <property type="molecule type" value="Genomic_DNA"/>
</dbReference>
<dbReference type="InterPro" id="IPR002524">
    <property type="entry name" value="Cation_efflux"/>
</dbReference>
<organism evidence="10 11">
    <name type="scientific">Paenibacillus endophyticus</name>
    <dbReference type="NCBI Taxonomy" id="1294268"/>
    <lineage>
        <taxon>Bacteria</taxon>
        <taxon>Bacillati</taxon>
        <taxon>Bacillota</taxon>
        <taxon>Bacilli</taxon>
        <taxon>Bacillales</taxon>
        <taxon>Paenibacillaceae</taxon>
        <taxon>Paenibacillus</taxon>
    </lineage>
</organism>
<dbReference type="GO" id="GO:0016020">
    <property type="term" value="C:membrane"/>
    <property type="evidence" value="ECO:0007669"/>
    <property type="project" value="UniProtKB-SubCell"/>
</dbReference>
<evidence type="ECO:0000256" key="4">
    <source>
        <dbReference type="ARBA" id="ARBA00022692"/>
    </source>
</evidence>
<keyword evidence="11" id="KW-1185">Reference proteome</keyword>
<name>A0A7W5C457_9BACL</name>
<gene>
    <name evidence="10" type="ORF">FHS16_000937</name>
</gene>
<comment type="similarity">
    <text evidence="2">Belongs to the cation diffusion facilitator (CDF) transporter (TC 2.A.4) family.</text>
</comment>
<dbReference type="Gene3D" id="3.30.70.1350">
    <property type="entry name" value="Cation efflux protein, cytoplasmic domain"/>
    <property type="match status" value="1"/>
</dbReference>
<evidence type="ECO:0000256" key="3">
    <source>
        <dbReference type="ARBA" id="ARBA00022448"/>
    </source>
</evidence>
<feature type="domain" description="Cation efflux protein transmembrane" evidence="8">
    <location>
        <begin position="17"/>
        <end position="208"/>
    </location>
</feature>
<accession>A0A7W5C457</accession>
<dbReference type="Proteomes" id="UP000518605">
    <property type="component" value="Unassembled WGS sequence"/>
</dbReference>
<dbReference type="InterPro" id="IPR027470">
    <property type="entry name" value="Cation_efflux_CTD"/>
</dbReference>
<proteinExistence type="inferred from homology"/>
<feature type="domain" description="Cation efflux protein cytoplasmic" evidence="9">
    <location>
        <begin position="213"/>
        <end position="288"/>
    </location>
</feature>
<dbReference type="InterPro" id="IPR027469">
    <property type="entry name" value="Cation_efflux_TMD_sf"/>
</dbReference>
<dbReference type="SUPFAM" id="SSF161111">
    <property type="entry name" value="Cation efflux protein transmembrane domain-like"/>
    <property type="match status" value="1"/>
</dbReference>
<dbReference type="GO" id="GO:0008324">
    <property type="term" value="F:monoatomic cation transmembrane transporter activity"/>
    <property type="evidence" value="ECO:0007669"/>
    <property type="project" value="InterPro"/>
</dbReference>
<keyword evidence="4 7" id="KW-0812">Transmembrane</keyword>
<dbReference type="Pfam" id="PF16916">
    <property type="entry name" value="ZT_dimer"/>
    <property type="match status" value="1"/>
</dbReference>
<evidence type="ECO:0000256" key="1">
    <source>
        <dbReference type="ARBA" id="ARBA00004141"/>
    </source>
</evidence>